<dbReference type="GO" id="GO:0016477">
    <property type="term" value="P:cell migration"/>
    <property type="evidence" value="ECO:0000318"/>
    <property type="project" value="GO_Central"/>
</dbReference>
<reference evidence="12" key="2">
    <citation type="submission" date="2022-06" db="UniProtKB">
        <authorList>
            <consortium name="EnsemblMetazoa"/>
        </authorList>
    </citation>
    <scope>IDENTIFICATION</scope>
    <source>
        <strain evidence="12">PS312</strain>
    </source>
</reference>
<evidence type="ECO:0000256" key="5">
    <source>
        <dbReference type="ARBA" id="ARBA00022729"/>
    </source>
</evidence>
<keyword evidence="13" id="KW-1185">Reference proteome</keyword>
<evidence type="ECO:0000256" key="11">
    <source>
        <dbReference type="RuleBase" id="RU003518"/>
    </source>
</evidence>
<dbReference type="GO" id="GO:0005886">
    <property type="term" value="C:plasma membrane"/>
    <property type="evidence" value="ECO:0007669"/>
    <property type="project" value="UniProtKB-SubCell"/>
</dbReference>
<dbReference type="PANTHER" id="PTHR10822:SF29">
    <property type="entry name" value="DIVISION ABNORMALLY DELAYED PROTEIN"/>
    <property type="match status" value="1"/>
</dbReference>
<dbReference type="InterPro" id="IPR036790">
    <property type="entry name" value="Frizzled_dom_sf"/>
</dbReference>
<evidence type="ECO:0000256" key="6">
    <source>
        <dbReference type="ARBA" id="ARBA00022974"/>
    </source>
</evidence>
<keyword evidence="5" id="KW-0732">Signal</keyword>
<dbReference type="EnsemblMetazoa" id="PPA27314.1">
    <property type="protein sequence ID" value="PPA27314.1"/>
    <property type="gene ID" value="WBGene00116868"/>
</dbReference>
<keyword evidence="9" id="KW-0357">Heparan sulfate</keyword>
<evidence type="ECO:0000256" key="8">
    <source>
        <dbReference type="ARBA" id="ARBA00023180"/>
    </source>
</evidence>
<dbReference type="Proteomes" id="UP000005239">
    <property type="component" value="Unassembled WGS sequence"/>
</dbReference>
<gene>
    <name evidence="12" type="primary">WBGene00116868</name>
</gene>
<dbReference type="GO" id="GO:1905475">
    <property type="term" value="P:regulation of protein localization to membrane"/>
    <property type="evidence" value="ECO:0000318"/>
    <property type="project" value="GO_Central"/>
</dbReference>
<evidence type="ECO:0000313" key="12">
    <source>
        <dbReference type="EnsemblMetazoa" id="PPA27314.1"/>
    </source>
</evidence>
<evidence type="ECO:0000256" key="2">
    <source>
        <dbReference type="ARBA" id="ARBA00010260"/>
    </source>
</evidence>
<keyword evidence="8" id="KW-0325">Glycoprotein</keyword>
<dbReference type="AlphaFoldDB" id="A0A2A6CZD6"/>
<sequence length="496" mass="55781">MRLLRLIYLIVLSTISIESCRPSDCGSNRSGCCSNSSEWKATTRRAYEGKIQERAKQLRGSVKISIETFKNHLSSSIVRSHRHLDSLFSTTYGTFYEKNTKIFADLFADLRNESLNDEVSIGDVVVPFYRRLFRVVFSLFNPMQYVGIDEAECMGLAMDELAPFGDIPKRSIVHLERTLQGWRQLILALQTTYESLEKFTNATLSNSCVDALTKMTVCPSCDSENPMKPCRSTCESTLSSCLSEWQALDGQWNTLVGWLRRLSLRLREAYSLSATLDALPAMISEAIMAFQEKGDQVSNKVAAKCFMTDERMRRMLRGKRSIGEEGKRLSLRQITVEAESHQRATIRMVEQLFEKLGSMRGFFGNLHKEVCAMDKVSADHGDKCWDNSGGPLLPEKRDSDVSPSVFVHEGVRFGLLSFRIATFVYGKNYTGYTLEGSGSVIDDEDYWEGSGDDVSILNLDHTSKNDFNVHPPSPVSSSLSLLSFAPLLLLLTCLLR</sequence>
<dbReference type="SUPFAM" id="SSF63501">
    <property type="entry name" value="Frizzled cysteine-rich domain"/>
    <property type="match status" value="1"/>
</dbReference>
<evidence type="ECO:0000256" key="3">
    <source>
        <dbReference type="ARBA" id="ARBA00022475"/>
    </source>
</evidence>
<protein>
    <submittedName>
        <fullName evidence="12">Gpn-1</fullName>
    </submittedName>
</protein>
<evidence type="ECO:0000256" key="4">
    <source>
        <dbReference type="ARBA" id="ARBA00022622"/>
    </source>
</evidence>
<accession>A0A2A6CZD6</accession>
<proteinExistence type="inferred from homology"/>
<accession>A0A8R1YNB0</accession>
<comment type="subcellular location">
    <subcellularLocation>
        <location evidence="1">Cell membrane</location>
        <topology evidence="1">Lipid-anchor</topology>
        <topology evidence="1">GPI-anchor</topology>
    </subcellularLocation>
</comment>
<dbReference type="Gene3D" id="1.10.2000.10">
    <property type="entry name" value="Frizzled cysteine-rich domain"/>
    <property type="match status" value="1"/>
</dbReference>
<dbReference type="GO" id="GO:0098552">
    <property type="term" value="C:side of membrane"/>
    <property type="evidence" value="ECO:0007669"/>
    <property type="project" value="UniProtKB-KW"/>
</dbReference>
<reference evidence="13" key="1">
    <citation type="journal article" date="2008" name="Nat. Genet.">
        <title>The Pristionchus pacificus genome provides a unique perspective on nematode lifestyle and parasitism.</title>
        <authorList>
            <person name="Dieterich C."/>
            <person name="Clifton S.W."/>
            <person name="Schuster L.N."/>
            <person name="Chinwalla A."/>
            <person name="Delehaunty K."/>
            <person name="Dinkelacker I."/>
            <person name="Fulton L."/>
            <person name="Fulton R."/>
            <person name="Godfrey J."/>
            <person name="Minx P."/>
            <person name="Mitreva M."/>
            <person name="Roeseler W."/>
            <person name="Tian H."/>
            <person name="Witte H."/>
            <person name="Yang S.P."/>
            <person name="Wilson R.K."/>
            <person name="Sommer R.J."/>
        </authorList>
    </citation>
    <scope>NUCLEOTIDE SEQUENCE [LARGE SCALE GENOMIC DNA]</scope>
    <source>
        <strain evidence="13">PS312</strain>
    </source>
</reference>
<keyword evidence="7" id="KW-0472">Membrane</keyword>
<dbReference type="GO" id="GO:0009986">
    <property type="term" value="C:cell surface"/>
    <property type="evidence" value="ECO:0000318"/>
    <property type="project" value="GO_Central"/>
</dbReference>
<dbReference type="PANTHER" id="PTHR10822">
    <property type="entry name" value="GLYPICAN"/>
    <property type="match status" value="1"/>
</dbReference>
<dbReference type="GO" id="GO:0090263">
    <property type="term" value="P:positive regulation of canonical Wnt signaling pathway"/>
    <property type="evidence" value="ECO:0000318"/>
    <property type="project" value="GO_Central"/>
</dbReference>
<keyword evidence="6" id="KW-0654">Proteoglycan</keyword>
<dbReference type="Pfam" id="PF01153">
    <property type="entry name" value="Glypican"/>
    <property type="match status" value="1"/>
</dbReference>
<keyword evidence="4" id="KW-0336">GPI-anchor</keyword>
<keyword evidence="3" id="KW-1003">Cell membrane</keyword>
<dbReference type="OrthoDB" id="6380619at2759"/>
<evidence type="ECO:0000256" key="1">
    <source>
        <dbReference type="ARBA" id="ARBA00004609"/>
    </source>
</evidence>
<evidence type="ECO:0000256" key="10">
    <source>
        <dbReference type="ARBA" id="ARBA00023288"/>
    </source>
</evidence>
<organism evidence="12 13">
    <name type="scientific">Pristionchus pacificus</name>
    <name type="common">Parasitic nematode worm</name>
    <dbReference type="NCBI Taxonomy" id="54126"/>
    <lineage>
        <taxon>Eukaryota</taxon>
        <taxon>Metazoa</taxon>
        <taxon>Ecdysozoa</taxon>
        <taxon>Nematoda</taxon>
        <taxon>Chromadorea</taxon>
        <taxon>Rhabditida</taxon>
        <taxon>Rhabditina</taxon>
        <taxon>Diplogasteromorpha</taxon>
        <taxon>Diplogasteroidea</taxon>
        <taxon>Neodiplogasteridae</taxon>
        <taxon>Pristionchus</taxon>
    </lineage>
</organism>
<keyword evidence="10" id="KW-0449">Lipoprotein</keyword>
<evidence type="ECO:0000313" key="13">
    <source>
        <dbReference type="Proteomes" id="UP000005239"/>
    </source>
</evidence>
<evidence type="ECO:0000256" key="9">
    <source>
        <dbReference type="ARBA" id="ARBA00023207"/>
    </source>
</evidence>
<name>A0A2A6CZD6_PRIPA</name>
<comment type="similarity">
    <text evidence="2 11">Belongs to the glypican family.</text>
</comment>
<dbReference type="InterPro" id="IPR001863">
    <property type="entry name" value="Glypican"/>
</dbReference>
<evidence type="ECO:0000256" key="7">
    <source>
        <dbReference type="ARBA" id="ARBA00023136"/>
    </source>
</evidence>